<name>A0A9B0WM42_CHRAS</name>
<dbReference type="GO" id="GO:0005886">
    <property type="term" value="C:plasma membrane"/>
    <property type="evidence" value="ECO:0007669"/>
    <property type="project" value="TreeGrafter"/>
</dbReference>
<dbReference type="Pfam" id="PF01108">
    <property type="entry name" value="Tissue_fac"/>
    <property type="match status" value="1"/>
</dbReference>
<keyword evidence="2" id="KW-0732">Signal</keyword>
<feature type="domain" description="Fibronectin type-III" evidence="3">
    <location>
        <begin position="283"/>
        <end position="383"/>
    </location>
</feature>
<dbReference type="InterPro" id="IPR050650">
    <property type="entry name" value="Type-II_Cytokine-TF_Rcpt"/>
</dbReference>
<feature type="domain" description="Fibronectin type-III" evidence="3">
    <location>
        <begin position="182"/>
        <end position="281"/>
    </location>
</feature>
<protein>
    <submittedName>
        <fullName evidence="5">Interferon gamma receptor 2</fullName>
    </submittedName>
</protein>
<dbReference type="Pfam" id="PF09294">
    <property type="entry name" value="Interfer-bind"/>
    <property type="match status" value="1"/>
</dbReference>
<feature type="signal peptide" evidence="2">
    <location>
        <begin position="1"/>
        <end position="19"/>
    </location>
</feature>
<reference evidence="5" key="1">
    <citation type="submission" date="2025-08" db="UniProtKB">
        <authorList>
            <consortium name="RefSeq"/>
        </authorList>
    </citation>
    <scope>IDENTIFICATION</scope>
    <source>
        <tissue evidence="5">Spleen</tissue>
    </source>
</reference>
<dbReference type="InterPro" id="IPR003961">
    <property type="entry name" value="FN3_dom"/>
</dbReference>
<evidence type="ECO:0000259" key="3">
    <source>
        <dbReference type="PROSITE" id="PS50853"/>
    </source>
</evidence>
<feature type="transmembrane region" description="Helical" evidence="1">
    <location>
        <begin position="391"/>
        <end position="411"/>
    </location>
</feature>
<accession>A0A9B0WM42</accession>
<dbReference type="CTD" id="3460"/>
<dbReference type="RefSeq" id="XP_006862664.1">
    <property type="nucleotide sequence ID" value="XM_006862602.1"/>
</dbReference>
<dbReference type="PROSITE" id="PS51257">
    <property type="entry name" value="PROKAR_LIPOPROTEIN"/>
    <property type="match status" value="1"/>
</dbReference>
<dbReference type="GO" id="GO:0004896">
    <property type="term" value="F:cytokine receptor activity"/>
    <property type="evidence" value="ECO:0007669"/>
    <property type="project" value="TreeGrafter"/>
</dbReference>
<dbReference type="PANTHER" id="PTHR20859">
    <property type="entry name" value="INTERFERON/INTERLEUKIN RECEPTOR"/>
    <property type="match status" value="1"/>
</dbReference>
<dbReference type="InterPro" id="IPR036116">
    <property type="entry name" value="FN3_sf"/>
</dbReference>
<evidence type="ECO:0000256" key="1">
    <source>
        <dbReference type="SAM" id="Phobius"/>
    </source>
</evidence>
<keyword evidence="1" id="KW-1133">Transmembrane helix</keyword>
<proteinExistence type="predicted"/>
<dbReference type="Proteomes" id="UP000504623">
    <property type="component" value="Unplaced"/>
</dbReference>
<dbReference type="PROSITE" id="PS50853">
    <property type="entry name" value="FN3"/>
    <property type="match status" value="2"/>
</dbReference>
<dbReference type="Gene3D" id="2.60.40.10">
    <property type="entry name" value="Immunoglobulins"/>
    <property type="match status" value="2"/>
</dbReference>
<organism evidence="4 5">
    <name type="scientific">Chrysochloris asiatica</name>
    <name type="common">Cape golden mole</name>
    <dbReference type="NCBI Taxonomy" id="185453"/>
    <lineage>
        <taxon>Eukaryota</taxon>
        <taxon>Metazoa</taxon>
        <taxon>Chordata</taxon>
        <taxon>Craniata</taxon>
        <taxon>Vertebrata</taxon>
        <taxon>Euteleostomi</taxon>
        <taxon>Mammalia</taxon>
        <taxon>Eutheria</taxon>
        <taxon>Afrotheria</taxon>
        <taxon>Chrysochloridae</taxon>
        <taxon>Chrysochlorinae</taxon>
        <taxon>Chrysochloris</taxon>
    </lineage>
</organism>
<keyword evidence="4" id="KW-1185">Reference proteome</keyword>
<dbReference type="SUPFAM" id="SSF49265">
    <property type="entry name" value="Fibronectin type III"/>
    <property type="match status" value="2"/>
</dbReference>
<dbReference type="OrthoDB" id="9932619at2759"/>
<sequence>MRPPPPLLLLPLLLLGGCAEPLPVKQVGILKKAKQIGLPYSAKSCTLEAQIYFEVLNNFSHQTLDEKFMNQKFSALLITSNFTKRLSTRQVTVKFLHPSSRRSTPTGDFCSQLYPVRFPTGWFAGSLLCKSRGLATASLTHLLQLELNQLEAELALKSDDNVAAVANTLSYLPHAFLSQLPAPQNPKIHLYNAEQVLTWEPVSLSNDSRPVAYRVQYKYTDNKWEEVSEVNCTMLTVCNFTAANPSQGFPRHFNVSLRVRAELGELVSAWATVPWFQHYRNVTIGPPEIKVTPGEGSLIIWVSAPFNVDVSMVTFQYFVFYWEEGGTQKRKGPVENNFIVLDDLQPFSVYCLQVKAELVWKLQHIFQPGCLSNTSCYKTTADATTKFQQNFLIVVGIFLLAVVLMGVYIVMVKYRGLVKYWFHSPPQIPLQIEEYLKNPAHPVLEALDKDNSLKENAWDTISIILFPEKEQEDAPENTLNQSIGPAST</sequence>
<dbReference type="PANTHER" id="PTHR20859:SF46">
    <property type="entry name" value="INTERFERON GAMMA RECEPTOR 2"/>
    <property type="match status" value="1"/>
</dbReference>
<gene>
    <name evidence="5" type="primary">IFNGR2</name>
</gene>
<keyword evidence="1" id="KW-0472">Membrane</keyword>
<keyword evidence="1" id="KW-0812">Transmembrane</keyword>
<dbReference type="InterPro" id="IPR015373">
    <property type="entry name" value="Interferon/interleukin_rcp_dom"/>
</dbReference>
<dbReference type="FunFam" id="2.60.40.10:FF:001281">
    <property type="entry name" value="Interferon gamma receptor 2"/>
    <property type="match status" value="1"/>
</dbReference>
<evidence type="ECO:0000313" key="4">
    <source>
        <dbReference type="Proteomes" id="UP000504623"/>
    </source>
</evidence>
<evidence type="ECO:0000256" key="2">
    <source>
        <dbReference type="SAM" id="SignalP"/>
    </source>
</evidence>
<dbReference type="GeneID" id="102835057"/>
<dbReference type="InterPro" id="IPR013783">
    <property type="entry name" value="Ig-like_fold"/>
</dbReference>
<keyword evidence="5" id="KW-0675">Receptor</keyword>
<dbReference type="FunFam" id="2.60.40.10:FF:000957">
    <property type="entry name" value="Interferon gamma receptor 2"/>
    <property type="match status" value="1"/>
</dbReference>
<evidence type="ECO:0000313" key="5">
    <source>
        <dbReference type="RefSeq" id="XP_006862664.1"/>
    </source>
</evidence>
<feature type="chain" id="PRO_5038571170" evidence="2">
    <location>
        <begin position="20"/>
        <end position="488"/>
    </location>
</feature>
<dbReference type="AlphaFoldDB" id="A0A9B0WM42"/>